<dbReference type="InterPro" id="IPR019734">
    <property type="entry name" value="TPR_rpt"/>
</dbReference>
<dbReference type="SUPFAM" id="SSF48452">
    <property type="entry name" value="TPR-like"/>
    <property type="match status" value="2"/>
</dbReference>
<evidence type="ECO:0000259" key="8">
    <source>
        <dbReference type="SMART" id="SM00727"/>
    </source>
</evidence>
<dbReference type="InterPro" id="IPR006636">
    <property type="entry name" value="STI1_HS-bd"/>
</dbReference>
<feature type="region of interest" description="Disordered" evidence="7">
    <location>
        <begin position="1"/>
        <end position="20"/>
    </location>
</feature>
<keyword evidence="2" id="KW-0963">Cytoplasm</keyword>
<dbReference type="AlphaFoldDB" id="A0A1D1Y3X4"/>
<keyword evidence="4 6" id="KW-0802">TPR repeat</keyword>
<evidence type="ECO:0000313" key="9">
    <source>
        <dbReference type="EMBL" id="JAT49337.1"/>
    </source>
</evidence>
<evidence type="ECO:0000256" key="5">
    <source>
        <dbReference type="ARBA" id="ARBA00023186"/>
    </source>
</evidence>
<dbReference type="GO" id="GO:0005737">
    <property type="term" value="C:cytoplasm"/>
    <property type="evidence" value="ECO:0007669"/>
    <property type="project" value="UniProtKB-SubCell"/>
</dbReference>
<reference evidence="9" key="1">
    <citation type="submission" date="2015-07" db="EMBL/GenBank/DDBJ databases">
        <title>Transcriptome Assembly of Anthurium amnicola.</title>
        <authorList>
            <person name="Suzuki J."/>
        </authorList>
    </citation>
    <scope>NUCLEOTIDE SEQUENCE</scope>
</reference>
<dbReference type="GO" id="GO:0051879">
    <property type="term" value="F:Hsp90 protein binding"/>
    <property type="evidence" value="ECO:0007669"/>
    <property type="project" value="TreeGrafter"/>
</dbReference>
<protein>
    <submittedName>
        <fullName evidence="9">Stress-induced-phosphoprotein 1</fullName>
    </submittedName>
</protein>
<organism evidence="9">
    <name type="scientific">Anthurium amnicola</name>
    <dbReference type="NCBI Taxonomy" id="1678845"/>
    <lineage>
        <taxon>Eukaryota</taxon>
        <taxon>Viridiplantae</taxon>
        <taxon>Streptophyta</taxon>
        <taxon>Embryophyta</taxon>
        <taxon>Tracheophyta</taxon>
        <taxon>Spermatophyta</taxon>
        <taxon>Magnoliopsida</taxon>
        <taxon>Liliopsida</taxon>
        <taxon>Araceae</taxon>
        <taxon>Pothoideae</taxon>
        <taxon>Potheae</taxon>
        <taxon>Anthurium</taxon>
    </lineage>
</organism>
<sequence length="340" mass="38867">MQKEQDSVEHTDDNSRKEEAIKAKSLGDVAYKKRKFDEALQHYDKAWELDSTNVTILTNKAAVLLEQNKYEECIKVCDEAIEVGREHRADFKLIARAYARKGNAYIKLKNHEEAIKNYNKSLTEHRTPDVLKKLQEAQKEKAALEKEAYHNPELADKARGEGNELFKKNDFVNAVQKYTEAIKRNDKDPRAYSNRAACYTKLMALQEALKDCETCIQVDPTFVKAYIRKAVVEFAMKDYTKCLATCEEALKQDKDGKHTNEINQQIAKCYNARGQDENVAERIQRAAQDPEIQKILQDPAMSSILQQMQDDPQAARDHMKNPMVAANIRKLISAGILKVA</sequence>
<dbReference type="FunFam" id="1.25.40.10:FF:000010">
    <property type="entry name" value="Stress-induced phosphoprotein 1"/>
    <property type="match status" value="1"/>
</dbReference>
<dbReference type="Gene3D" id="1.25.40.10">
    <property type="entry name" value="Tetratricopeptide repeat domain"/>
    <property type="match status" value="2"/>
</dbReference>
<keyword evidence="3" id="KW-0677">Repeat</keyword>
<gene>
    <name evidence="9" type="primary">STIP1_0</name>
    <name evidence="9" type="ORF">g.19146</name>
</gene>
<feature type="repeat" description="TPR" evidence="6">
    <location>
        <begin position="95"/>
        <end position="128"/>
    </location>
</feature>
<evidence type="ECO:0000256" key="2">
    <source>
        <dbReference type="ARBA" id="ARBA00022490"/>
    </source>
</evidence>
<feature type="repeat" description="TPR" evidence="6">
    <location>
        <begin position="20"/>
        <end position="53"/>
    </location>
</feature>
<dbReference type="EMBL" id="GDJX01018599">
    <property type="protein sequence ID" value="JAT49337.1"/>
    <property type="molecule type" value="Transcribed_RNA"/>
</dbReference>
<name>A0A1D1Y3X4_9ARAE</name>
<accession>A0A1D1Y3X4</accession>
<dbReference type="InterPro" id="IPR041243">
    <property type="entry name" value="STI1/HOP_DP"/>
</dbReference>
<dbReference type="FunFam" id="1.25.40.10:FF:000027">
    <property type="entry name" value="stress-induced-phosphoprotein 1 isoform X1"/>
    <property type="match status" value="1"/>
</dbReference>
<dbReference type="PROSITE" id="PS50005">
    <property type="entry name" value="TPR"/>
    <property type="match status" value="2"/>
</dbReference>
<feature type="domain" description="STI1" evidence="8">
    <location>
        <begin position="289"/>
        <end position="328"/>
    </location>
</feature>
<dbReference type="SMART" id="SM00727">
    <property type="entry name" value="STI1"/>
    <property type="match status" value="1"/>
</dbReference>
<dbReference type="Pfam" id="PF13424">
    <property type="entry name" value="TPR_12"/>
    <property type="match status" value="1"/>
</dbReference>
<dbReference type="PANTHER" id="PTHR22904:SF523">
    <property type="entry name" value="STRESS-INDUCED-PHOSPHOPROTEIN 1"/>
    <property type="match status" value="1"/>
</dbReference>
<dbReference type="Pfam" id="PF00515">
    <property type="entry name" value="TPR_1"/>
    <property type="match status" value="1"/>
</dbReference>
<evidence type="ECO:0000256" key="4">
    <source>
        <dbReference type="ARBA" id="ARBA00022803"/>
    </source>
</evidence>
<evidence type="ECO:0000256" key="6">
    <source>
        <dbReference type="PROSITE-ProRule" id="PRU00339"/>
    </source>
</evidence>
<dbReference type="PANTHER" id="PTHR22904">
    <property type="entry name" value="TPR REPEAT CONTAINING PROTEIN"/>
    <property type="match status" value="1"/>
</dbReference>
<dbReference type="Pfam" id="PF17830">
    <property type="entry name" value="STI1-HOP_DP"/>
    <property type="match status" value="1"/>
</dbReference>
<dbReference type="FunFam" id="1.10.260.100:FF:000002">
    <property type="entry name" value="Stress-induced-phosphoprotein 1 (Hsp70/Hsp90-organizing)"/>
    <property type="match status" value="1"/>
</dbReference>
<proteinExistence type="predicted"/>
<keyword evidence="5" id="KW-0143">Chaperone</keyword>
<evidence type="ECO:0000256" key="1">
    <source>
        <dbReference type="ARBA" id="ARBA00004496"/>
    </source>
</evidence>
<evidence type="ECO:0000256" key="3">
    <source>
        <dbReference type="ARBA" id="ARBA00022737"/>
    </source>
</evidence>
<comment type="subcellular location">
    <subcellularLocation>
        <location evidence="1">Cytoplasm</location>
    </subcellularLocation>
</comment>
<dbReference type="InterPro" id="IPR011990">
    <property type="entry name" value="TPR-like_helical_dom_sf"/>
</dbReference>
<dbReference type="Gene3D" id="1.10.260.100">
    <property type="match status" value="1"/>
</dbReference>
<dbReference type="SMART" id="SM00028">
    <property type="entry name" value="TPR"/>
    <property type="match status" value="6"/>
</dbReference>
<evidence type="ECO:0000256" key="7">
    <source>
        <dbReference type="SAM" id="MobiDB-lite"/>
    </source>
</evidence>